<dbReference type="SUPFAM" id="SSF50249">
    <property type="entry name" value="Nucleic acid-binding proteins"/>
    <property type="match status" value="1"/>
</dbReference>
<dbReference type="AlphaFoldDB" id="A0A9N9C847"/>
<dbReference type="OrthoDB" id="10265890at2759"/>
<sequence>TKRANKDGKYQEKESKDIGNALDPEAEPLSWGWVCARVADMLTHNPHGLTECVMLNKLLSEWQEMSVEYRKGVPKVFAPFRTIHPRFNTKIRDYELIVKDIKRYTHQFTLSDNSDCSTVNMYIPPRLFRFITDGYFPELFNQKNRRIRFNRASLSKTAPKLTFLNTGNILIMLTQSDEEFIDKLFTDSFLDITLGDISNGRGYQFWMRVVHVGPKEPANFVGFSNKVCVYVRDMLSTRCATLVLLDDKIRITNLFKTGDFLGIHWPYIEPESGNQGGIILHYCDSTVLFCLPMNDLCKTKHNPKSKFNYHDDSHMIDYKYHHERFFINKLPPRGLNVTLYGKLESISENDPSMSNEGKQVDRYAIKLSDRTGCVSITLWGRVGREVSQFHIGQYIVLEGLRAWRKFDGTMEVNGDVSIGTVIYNVSMAEGWLAISSLRGNSLPLDIIIKHSNESYLDQFVCRCLITDWAISDKSSAIKWCLDDGTGVIWVEAAGSISQDILHSIGIEVITERSMRAKLTKEQLGHNIKGKMLWCCISVLGTGKYQFNSVLMDYSDGSRSLAQADCHKMLKELQQSKCEHR</sequence>
<protein>
    <submittedName>
        <fullName evidence="5">10769_t:CDS:1</fullName>
    </submittedName>
</protein>
<evidence type="ECO:0000259" key="2">
    <source>
        <dbReference type="Pfam" id="PF17244"/>
    </source>
</evidence>
<dbReference type="InterPro" id="IPR035200">
    <property type="entry name" value="Cdc24_OB2"/>
</dbReference>
<feature type="non-terminal residue" evidence="5">
    <location>
        <position position="580"/>
    </location>
</feature>
<dbReference type="PANTHER" id="PTHR36033">
    <property type="entry name" value="NUCLEIC ACID-BINDING PROTEINS SUPERFAMILY"/>
    <property type="match status" value="1"/>
</dbReference>
<dbReference type="Gene3D" id="2.40.50.140">
    <property type="entry name" value="Nucleic acid-binding proteins"/>
    <property type="match status" value="1"/>
</dbReference>
<feature type="compositionally biased region" description="Basic and acidic residues" evidence="1">
    <location>
        <begin position="1"/>
        <end position="17"/>
    </location>
</feature>
<reference evidence="5" key="1">
    <citation type="submission" date="2021-06" db="EMBL/GenBank/DDBJ databases">
        <authorList>
            <person name="Kallberg Y."/>
            <person name="Tangrot J."/>
            <person name="Rosling A."/>
        </authorList>
    </citation>
    <scope>NUCLEOTIDE SEQUENCE</scope>
    <source>
        <strain evidence="5">CL551</strain>
    </source>
</reference>
<dbReference type="Pfam" id="PF17245">
    <property type="entry name" value="CDC24_OB2"/>
    <property type="match status" value="1"/>
</dbReference>
<feature type="region of interest" description="Disordered" evidence="1">
    <location>
        <begin position="1"/>
        <end position="21"/>
    </location>
</feature>
<feature type="domain" description="Cell division control protein 24 OB" evidence="2">
    <location>
        <begin position="330"/>
        <end position="443"/>
    </location>
</feature>
<evidence type="ECO:0000313" key="5">
    <source>
        <dbReference type="EMBL" id="CAG8594084.1"/>
    </source>
</evidence>
<evidence type="ECO:0000256" key="1">
    <source>
        <dbReference type="SAM" id="MobiDB-lite"/>
    </source>
</evidence>
<feature type="domain" description="Cell division control protein 24 OB" evidence="3">
    <location>
        <begin position="109"/>
        <end position="234"/>
    </location>
</feature>
<dbReference type="InterPro" id="IPR035201">
    <property type="entry name" value="Cdc24_OB1"/>
</dbReference>
<proteinExistence type="predicted"/>
<gene>
    <name evidence="5" type="ORF">AMORRO_LOCUS7481</name>
</gene>
<keyword evidence="6" id="KW-1185">Reference proteome</keyword>
<evidence type="ECO:0000313" key="6">
    <source>
        <dbReference type="Proteomes" id="UP000789342"/>
    </source>
</evidence>
<dbReference type="EMBL" id="CAJVPV010005637">
    <property type="protein sequence ID" value="CAG8594084.1"/>
    <property type="molecule type" value="Genomic_DNA"/>
</dbReference>
<dbReference type="InterPro" id="IPR012340">
    <property type="entry name" value="NA-bd_OB-fold"/>
</dbReference>
<feature type="domain" description="Cell division control protein 24 OB" evidence="4">
    <location>
        <begin position="13"/>
        <end position="72"/>
    </location>
</feature>
<accession>A0A9N9C847</accession>
<evidence type="ECO:0000259" key="4">
    <source>
        <dbReference type="Pfam" id="PF17246"/>
    </source>
</evidence>
<dbReference type="Pfam" id="PF17246">
    <property type="entry name" value="CDC24_OB1"/>
    <property type="match status" value="1"/>
</dbReference>
<dbReference type="PANTHER" id="PTHR36033:SF1">
    <property type="entry name" value="NUCLEIC ACID-BINDING PROTEINS SUPERFAMILY"/>
    <property type="match status" value="1"/>
</dbReference>
<dbReference type="InterPro" id="IPR035203">
    <property type="entry name" value="Cdc24_OB3"/>
</dbReference>
<evidence type="ECO:0000259" key="3">
    <source>
        <dbReference type="Pfam" id="PF17245"/>
    </source>
</evidence>
<dbReference type="Pfam" id="PF17244">
    <property type="entry name" value="CDC24_OB3"/>
    <property type="match status" value="1"/>
</dbReference>
<dbReference type="Proteomes" id="UP000789342">
    <property type="component" value="Unassembled WGS sequence"/>
</dbReference>
<organism evidence="5 6">
    <name type="scientific">Acaulospora morrowiae</name>
    <dbReference type="NCBI Taxonomy" id="94023"/>
    <lineage>
        <taxon>Eukaryota</taxon>
        <taxon>Fungi</taxon>
        <taxon>Fungi incertae sedis</taxon>
        <taxon>Mucoromycota</taxon>
        <taxon>Glomeromycotina</taxon>
        <taxon>Glomeromycetes</taxon>
        <taxon>Diversisporales</taxon>
        <taxon>Acaulosporaceae</taxon>
        <taxon>Acaulospora</taxon>
    </lineage>
</organism>
<comment type="caution">
    <text evidence="5">The sequence shown here is derived from an EMBL/GenBank/DDBJ whole genome shotgun (WGS) entry which is preliminary data.</text>
</comment>
<name>A0A9N9C847_9GLOM</name>